<name>A0A9D4Z303_ADICA</name>
<comment type="caution">
    <text evidence="1">The sequence shown here is derived from an EMBL/GenBank/DDBJ whole genome shotgun (WGS) entry which is preliminary data.</text>
</comment>
<evidence type="ECO:0000313" key="1">
    <source>
        <dbReference type="EMBL" id="KAI5060428.1"/>
    </source>
</evidence>
<sequence length="95" mass="10646">MSHYNSFFLSVSEPLFLDLVEEGRVGGGSGNPLYDFLGQLSFKELRVFRSPLIACSQALFGVLLGTRGLLVALEAPWWQLNWTLQVMKTRAPPFI</sequence>
<proteinExistence type="predicted"/>
<dbReference type="Proteomes" id="UP000886520">
    <property type="component" value="Chromosome 24"/>
</dbReference>
<organism evidence="1 2">
    <name type="scientific">Adiantum capillus-veneris</name>
    <name type="common">Maidenhair fern</name>
    <dbReference type="NCBI Taxonomy" id="13818"/>
    <lineage>
        <taxon>Eukaryota</taxon>
        <taxon>Viridiplantae</taxon>
        <taxon>Streptophyta</taxon>
        <taxon>Embryophyta</taxon>
        <taxon>Tracheophyta</taxon>
        <taxon>Polypodiopsida</taxon>
        <taxon>Polypodiidae</taxon>
        <taxon>Polypodiales</taxon>
        <taxon>Pteridineae</taxon>
        <taxon>Pteridaceae</taxon>
        <taxon>Vittarioideae</taxon>
        <taxon>Adiantum</taxon>
    </lineage>
</organism>
<dbReference type="EMBL" id="JABFUD020000024">
    <property type="protein sequence ID" value="KAI5060428.1"/>
    <property type="molecule type" value="Genomic_DNA"/>
</dbReference>
<protein>
    <submittedName>
        <fullName evidence="1">Uncharacterized protein</fullName>
    </submittedName>
</protein>
<evidence type="ECO:0000313" key="2">
    <source>
        <dbReference type="Proteomes" id="UP000886520"/>
    </source>
</evidence>
<keyword evidence="2" id="KW-1185">Reference proteome</keyword>
<accession>A0A9D4Z303</accession>
<dbReference type="AlphaFoldDB" id="A0A9D4Z303"/>
<reference evidence="1" key="1">
    <citation type="submission" date="2021-01" db="EMBL/GenBank/DDBJ databases">
        <title>Adiantum capillus-veneris genome.</title>
        <authorList>
            <person name="Fang Y."/>
            <person name="Liao Q."/>
        </authorList>
    </citation>
    <scope>NUCLEOTIDE SEQUENCE</scope>
    <source>
        <strain evidence="1">H3</strain>
        <tissue evidence="1">Leaf</tissue>
    </source>
</reference>
<gene>
    <name evidence="1" type="ORF">GOP47_0024848</name>
</gene>